<reference evidence="1 2" key="1">
    <citation type="submission" date="2017-11" db="EMBL/GenBank/DDBJ databases">
        <title>Draft Genome Sequence of Methylobacter psychrotolerans Sph1T, an Obligate Methanotroph from Low-Temperature Environments.</title>
        <authorList>
            <person name="Oshkin I.Y."/>
            <person name="Miroshnikov K."/>
            <person name="Belova S.E."/>
            <person name="Korzhenkov A."/>
            <person name="Toshchakov S.V."/>
            <person name="Dedysh S.N."/>
        </authorList>
    </citation>
    <scope>NUCLEOTIDE SEQUENCE [LARGE SCALE GENOMIC DNA]</scope>
    <source>
        <strain evidence="1 2">Sph1</strain>
    </source>
</reference>
<dbReference type="CDD" id="cd00093">
    <property type="entry name" value="HTH_XRE"/>
    <property type="match status" value="1"/>
</dbReference>
<sequence>MIEIVDSKLVIKEPDGLDRAHLVRRFGERMKAARELNNYLLKDAYTLFGYSNMSMLSKIENGSNGLSIPIWLVVRASEVYFVSTDFLFGLSEDWERDAQVSQEREITRLMSDCLVQMRAAELNQVRTISQQMTACGKAAHSALAAITRIYTALETVRCKNALFDEEMIGGAALVSATDEGLALAAQAKAALAKAKFMFGRQS</sequence>
<dbReference type="InterPro" id="IPR010982">
    <property type="entry name" value="Lambda_DNA-bd_dom_sf"/>
</dbReference>
<gene>
    <name evidence="1" type="ORF">AADEFJLK_04327</name>
</gene>
<dbReference type="RefSeq" id="WP_103975748.1">
    <property type="nucleotide sequence ID" value="NZ_PGFZ01000020.1"/>
</dbReference>
<dbReference type="GO" id="GO:0003677">
    <property type="term" value="F:DNA binding"/>
    <property type="evidence" value="ECO:0007669"/>
    <property type="project" value="InterPro"/>
</dbReference>
<dbReference type="EMBL" id="PGFZ01000020">
    <property type="protein sequence ID" value="POZ49881.1"/>
    <property type="molecule type" value="Genomic_DNA"/>
</dbReference>
<proteinExistence type="predicted"/>
<dbReference type="SUPFAM" id="SSF47413">
    <property type="entry name" value="lambda repressor-like DNA-binding domains"/>
    <property type="match status" value="1"/>
</dbReference>
<protein>
    <submittedName>
        <fullName evidence="1">Uncharacterized protein</fullName>
    </submittedName>
</protein>
<accession>A0A2S5CGE8</accession>
<organism evidence="1 2">
    <name type="scientific">Methylovulum psychrotolerans</name>
    <dbReference type="NCBI Taxonomy" id="1704499"/>
    <lineage>
        <taxon>Bacteria</taxon>
        <taxon>Pseudomonadati</taxon>
        <taxon>Pseudomonadota</taxon>
        <taxon>Gammaproteobacteria</taxon>
        <taxon>Methylococcales</taxon>
        <taxon>Methylococcaceae</taxon>
        <taxon>Methylovulum</taxon>
    </lineage>
</organism>
<dbReference type="Proteomes" id="UP000237423">
    <property type="component" value="Unassembled WGS sequence"/>
</dbReference>
<evidence type="ECO:0000313" key="2">
    <source>
        <dbReference type="Proteomes" id="UP000237423"/>
    </source>
</evidence>
<comment type="caution">
    <text evidence="1">The sequence shown here is derived from an EMBL/GenBank/DDBJ whole genome shotgun (WGS) entry which is preliminary data.</text>
</comment>
<name>A0A2S5CGE8_9GAMM</name>
<dbReference type="AlphaFoldDB" id="A0A2S5CGE8"/>
<dbReference type="Gene3D" id="1.10.260.40">
    <property type="entry name" value="lambda repressor-like DNA-binding domains"/>
    <property type="match status" value="1"/>
</dbReference>
<evidence type="ECO:0000313" key="1">
    <source>
        <dbReference type="EMBL" id="POZ49881.1"/>
    </source>
</evidence>
<dbReference type="InterPro" id="IPR001387">
    <property type="entry name" value="Cro/C1-type_HTH"/>
</dbReference>